<protein>
    <submittedName>
        <fullName evidence="1">Uncharacterized protein</fullName>
    </submittedName>
</protein>
<gene>
    <name evidence="1" type="ORF">ACFFGT_26625</name>
</gene>
<organism evidence="1 2">
    <name type="scientific">Mucilaginibacter angelicae</name>
    <dbReference type="NCBI Taxonomy" id="869718"/>
    <lineage>
        <taxon>Bacteria</taxon>
        <taxon>Pseudomonadati</taxon>
        <taxon>Bacteroidota</taxon>
        <taxon>Sphingobacteriia</taxon>
        <taxon>Sphingobacteriales</taxon>
        <taxon>Sphingobacteriaceae</taxon>
        <taxon>Mucilaginibacter</taxon>
    </lineage>
</organism>
<comment type="caution">
    <text evidence="1">The sequence shown here is derived from an EMBL/GenBank/DDBJ whole genome shotgun (WGS) entry which is preliminary data.</text>
</comment>
<evidence type="ECO:0000313" key="2">
    <source>
        <dbReference type="Proteomes" id="UP001589828"/>
    </source>
</evidence>
<proteinExistence type="predicted"/>
<evidence type="ECO:0000313" key="1">
    <source>
        <dbReference type="EMBL" id="MFC0517816.1"/>
    </source>
</evidence>
<name>A0ABV6LEE1_9SPHI</name>
<dbReference type="EMBL" id="JBHLTS010000076">
    <property type="protein sequence ID" value="MFC0517816.1"/>
    <property type="molecule type" value="Genomic_DNA"/>
</dbReference>
<sequence length="314" mass="36065">MKKAIVVFILLLICPVAIFAQITLDIKHKKVNELVKLETANKSIPFKIETQYLIGRNVAQPIVYRRKEKDRKLPDLLVYYFPLKTDSSIYEVLYEWDETNFTHQASKHSVDSLQSFIKKYQELLALVKKQFGEGTTTGSLNDLAQTDSGKFDRKDNFSRDSVEVEMYVTLSNKYLKQGNVTITPTQRIRLYVKNSNTNEGSPKLDKQKVIEADKKVKLFLTALAAGNFDEARKYIAKQIASQVTNEQLTALQKEVKDDKWELSTTGVQLTLGNTIWGNLRYRRTDDKAQPPTEILSITIDENYEIMGMRPLKLK</sequence>
<keyword evidence="2" id="KW-1185">Reference proteome</keyword>
<dbReference type="RefSeq" id="WP_377025551.1">
    <property type="nucleotide sequence ID" value="NZ_JBHLTS010000076.1"/>
</dbReference>
<accession>A0ABV6LEE1</accession>
<dbReference type="Proteomes" id="UP001589828">
    <property type="component" value="Unassembled WGS sequence"/>
</dbReference>
<reference evidence="1 2" key="1">
    <citation type="submission" date="2024-09" db="EMBL/GenBank/DDBJ databases">
        <authorList>
            <person name="Sun Q."/>
            <person name="Mori K."/>
        </authorList>
    </citation>
    <scope>NUCLEOTIDE SEQUENCE [LARGE SCALE GENOMIC DNA]</scope>
    <source>
        <strain evidence="1 2">NCAIM B.02415</strain>
    </source>
</reference>